<gene>
    <name evidence="2" type="ORF">ACFFPJ_14445</name>
</gene>
<dbReference type="EMBL" id="JBHMBE010000004">
    <property type="protein sequence ID" value="MFB9646997.1"/>
    <property type="molecule type" value="Genomic_DNA"/>
</dbReference>
<keyword evidence="3" id="KW-1185">Reference proteome</keyword>
<evidence type="ECO:0000313" key="2">
    <source>
        <dbReference type="EMBL" id="MFB9646997.1"/>
    </source>
</evidence>
<keyword evidence="1" id="KW-0812">Transmembrane</keyword>
<feature type="transmembrane region" description="Helical" evidence="1">
    <location>
        <begin position="14"/>
        <end position="34"/>
    </location>
</feature>
<protein>
    <submittedName>
        <fullName evidence="2">Uncharacterized protein</fullName>
    </submittedName>
</protein>
<evidence type="ECO:0000313" key="3">
    <source>
        <dbReference type="Proteomes" id="UP001589611"/>
    </source>
</evidence>
<organism evidence="2 3">
    <name type="scientific">Microbacterium terregens</name>
    <dbReference type="NCBI Taxonomy" id="69363"/>
    <lineage>
        <taxon>Bacteria</taxon>
        <taxon>Bacillati</taxon>
        <taxon>Actinomycetota</taxon>
        <taxon>Actinomycetes</taxon>
        <taxon>Micrococcales</taxon>
        <taxon>Microbacteriaceae</taxon>
        <taxon>Microbacterium</taxon>
    </lineage>
</organism>
<name>A0ABV5T3M7_9MICO</name>
<dbReference type="RefSeq" id="WP_344714856.1">
    <property type="nucleotide sequence ID" value="NZ_BAAAWH010000001.1"/>
</dbReference>
<comment type="caution">
    <text evidence="2">The sequence shown here is derived from an EMBL/GenBank/DDBJ whole genome shotgun (WGS) entry which is preliminary data.</text>
</comment>
<reference evidence="2 3" key="1">
    <citation type="submission" date="2024-09" db="EMBL/GenBank/DDBJ databases">
        <authorList>
            <person name="Sun Q."/>
            <person name="Mori K."/>
        </authorList>
    </citation>
    <scope>NUCLEOTIDE SEQUENCE [LARGE SCALE GENOMIC DNA]</scope>
    <source>
        <strain evidence="2 3">JCM 1342</strain>
    </source>
</reference>
<keyword evidence="1" id="KW-1133">Transmembrane helix</keyword>
<proteinExistence type="predicted"/>
<evidence type="ECO:0000256" key="1">
    <source>
        <dbReference type="SAM" id="Phobius"/>
    </source>
</evidence>
<accession>A0ABV5T3M7</accession>
<dbReference type="Proteomes" id="UP001589611">
    <property type="component" value="Unassembled WGS sequence"/>
</dbReference>
<keyword evidence="1" id="KW-0472">Membrane</keyword>
<sequence length="145" mass="15543">MSESTPQSGRERSVIYIVVVIALVVLTVIALFTFRTNRQNEAADEKAAQLSQAMDAAGMVAPSTDQIARVLGDDGGIVCENPNGALTRGLVLSELTNGAAGPGRRPIIVEDRVLKSQLLIIGVYCPDELPNYEKFVDGLETVNRT</sequence>